<evidence type="ECO:0000256" key="3">
    <source>
        <dbReference type="SAM" id="MobiDB-lite"/>
    </source>
</evidence>
<gene>
    <name evidence="4" type="ORF">EGYM00163_LOCUS32254</name>
</gene>
<dbReference type="Gene3D" id="1.10.20.10">
    <property type="entry name" value="Histone, subunit A"/>
    <property type="match status" value="1"/>
</dbReference>
<dbReference type="PANTHER" id="PTHR46172">
    <property type="entry name" value="DNA POLYMERASE EPSILON SUBUNIT 3"/>
    <property type="match status" value="1"/>
</dbReference>
<reference evidence="4" key="1">
    <citation type="submission" date="2021-01" db="EMBL/GenBank/DDBJ databases">
        <authorList>
            <person name="Corre E."/>
            <person name="Pelletier E."/>
            <person name="Niang G."/>
            <person name="Scheremetjew M."/>
            <person name="Finn R."/>
            <person name="Kale V."/>
            <person name="Holt S."/>
            <person name="Cochrane G."/>
            <person name="Meng A."/>
            <person name="Brown T."/>
            <person name="Cohen L."/>
        </authorList>
    </citation>
    <scope>NUCLEOTIDE SEQUENCE</scope>
    <source>
        <strain evidence="4">CCMP1594</strain>
    </source>
</reference>
<sequence length="169" mass="17549">MELDAMTGQIPAAAGPTAAVVPSADPLPRSQLLRVAKAALPEGYRLDDRAKLAVSKSVTAFVLCATCHALDAAKVNKRATISKQDILTAMEELGLEHFLPQLESVSAAKKPKAAPKPAADEELSAHSLAGQPVARPDQLGAAKPQNAEAVDAMEVEAEQADVDPADQAP</sequence>
<dbReference type="GO" id="GO:0008622">
    <property type="term" value="C:epsilon DNA polymerase complex"/>
    <property type="evidence" value="ECO:0007669"/>
    <property type="project" value="TreeGrafter"/>
</dbReference>
<feature type="compositionally biased region" description="Acidic residues" evidence="3">
    <location>
        <begin position="151"/>
        <end position="169"/>
    </location>
</feature>
<comment type="subcellular location">
    <subcellularLocation>
        <location evidence="1">Nucleus</location>
    </subcellularLocation>
</comment>
<feature type="region of interest" description="Disordered" evidence="3">
    <location>
        <begin position="108"/>
        <end position="169"/>
    </location>
</feature>
<dbReference type="PANTHER" id="PTHR46172:SF1">
    <property type="entry name" value="DNA POLYMERASE EPSILON SUBUNIT 3"/>
    <property type="match status" value="1"/>
</dbReference>
<dbReference type="InterPro" id="IPR051377">
    <property type="entry name" value="DNA_Pol-Epsilon_Subunit"/>
</dbReference>
<dbReference type="GO" id="GO:0031507">
    <property type="term" value="P:heterochromatin formation"/>
    <property type="evidence" value="ECO:0007669"/>
    <property type="project" value="TreeGrafter"/>
</dbReference>
<protein>
    <recommendedName>
        <fullName evidence="5">Transcription factor CBF/NF-Y/archaeal histone domain-containing protein</fullName>
    </recommendedName>
</protein>
<keyword evidence="2" id="KW-0539">Nucleus</keyword>
<accession>A0A7S4LCX6</accession>
<dbReference type="SUPFAM" id="SSF47113">
    <property type="entry name" value="Histone-fold"/>
    <property type="match status" value="1"/>
</dbReference>
<dbReference type="AlphaFoldDB" id="A0A7S4LCX6"/>
<evidence type="ECO:0008006" key="5">
    <source>
        <dbReference type="Google" id="ProtNLM"/>
    </source>
</evidence>
<dbReference type="GO" id="GO:0006974">
    <property type="term" value="P:DNA damage response"/>
    <property type="evidence" value="ECO:0007669"/>
    <property type="project" value="TreeGrafter"/>
</dbReference>
<evidence type="ECO:0000313" key="4">
    <source>
        <dbReference type="EMBL" id="CAE0821082.1"/>
    </source>
</evidence>
<proteinExistence type="predicted"/>
<dbReference type="GO" id="GO:0031490">
    <property type="term" value="F:chromatin DNA binding"/>
    <property type="evidence" value="ECO:0007669"/>
    <property type="project" value="TreeGrafter"/>
</dbReference>
<dbReference type="GO" id="GO:0046982">
    <property type="term" value="F:protein heterodimerization activity"/>
    <property type="evidence" value="ECO:0007669"/>
    <property type="project" value="InterPro"/>
</dbReference>
<dbReference type="EMBL" id="HBJA01092858">
    <property type="protein sequence ID" value="CAE0821082.1"/>
    <property type="molecule type" value="Transcribed_RNA"/>
</dbReference>
<dbReference type="GO" id="GO:0008623">
    <property type="term" value="C:CHRAC"/>
    <property type="evidence" value="ECO:0007669"/>
    <property type="project" value="TreeGrafter"/>
</dbReference>
<dbReference type="GO" id="GO:0006272">
    <property type="term" value="P:leading strand elongation"/>
    <property type="evidence" value="ECO:0007669"/>
    <property type="project" value="TreeGrafter"/>
</dbReference>
<evidence type="ECO:0000256" key="1">
    <source>
        <dbReference type="ARBA" id="ARBA00004123"/>
    </source>
</evidence>
<name>A0A7S4LCX6_9EUGL</name>
<evidence type="ECO:0000256" key="2">
    <source>
        <dbReference type="ARBA" id="ARBA00023242"/>
    </source>
</evidence>
<organism evidence="4">
    <name type="scientific">Eutreptiella gymnastica</name>
    <dbReference type="NCBI Taxonomy" id="73025"/>
    <lineage>
        <taxon>Eukaryota</taxon>
        <taxon>Discoba</taxon>
        <taxon>Euglenozoa</taxon>
        <taxon>Euglenida</taxon>
        <taxon>Spirocuta</taxon>
        <taxon>Euglenophyceae</taxon>
        <taxon>Eutreptiales</taxon>
        <taxon>Eutreptiaceae</taxon>
        <taxon>Eutreptiella</taxon>
    </lineage>
</organism>
<dbReference type="CDD" id="cd22928">
    <property type="entry name" value="HFD_POLE3_DPB4"/>
    <property type="match status" value="1"/>
</dbReference>
<dbReference type="InterPro" id="IPR009072">
    <property type="entry name" value="Histone-fold"/>
</dbReference>